<sequence>MDFLEILSLIIMAVGFVVVYSAKPVVKRFGLQEKQNCANASEMTEKEVQAYKMNKAVFNIKVKGLLISIPGLVLFILSFKR</sequence>
<evidence type="ECO:0000256" key="1">
    <source>
        <dbReference type="SAM" id="Phobius"/>
    </source>
</evidence>
<proteinExistence type="predicted"/>
<evidence type="ECO:0008006" key="4">
    <source>
        <dbReference type="Google" id="ProtNLM"/>
    </source>
</evidence>
<feature type="transmembrane region" description="Helical" evidence="1">
    <location>
        <begin position="62"/>
        <end position="79"/>
    </location>
</feature>
<evidence type="ECO:0000313" key="2">
    <source>
        <dbReference type="EMBL" id="OPX42756.1"/>
    </source>
</evidence>
<name>A0A1V4SGZ0_RUMHU</name>
<dbReference type="AlphaFoldDB" id="A0A1V4SGZ0"/>
<gene>
    <name evidence="2" type="ORF">CLHUN_34080</name>
</gene>
<keyword evidence="1" id="KW-1133">Transmembrane helix</keyword>
<dbReference type="OrthoDB" id="2087129at2"/>
<keyword evidence="1" id="KW-0812">Transmembrane</keyword>
<evidence type="ECO:0000313" key="3">
    <source>
        <dbReference type="Proteomes" id="UP000191554"/>
    </source>
</evidence>
<keyword evidence="3" id="KW-1185">Reference proteome</keyword>
<accession>A0A1V4SGZ0</accession>
<organism evidence="2 3">
    <name type="scientific">Ruminiclostridium hungatei</name>
    <name type="common">Clostridium hungatei</name>
    <dbReference type="NCBI Taxonomy" id="48256"/>
    <lineage>
        <taxon>Bacteria</taxon>
        <taxon>Bacillati</taxon>
        <taxon>Bacillota</taxon>
        <taxon>Clostridia</taxon>
        <taxon>Eubacteriales</taxon>
        <taxon>Oscillospiraceae</taxon>
        <taxon>Ruminiclostridium</taxon>
    </lineage>
</organism>
<protein>
    <recommendedName>
        <fullName evidence="4">DUF3899 domain-containing protein</fullName>
    </recommendedName>
</protein>
<feature type="transmembrane region" description="Helical" evidence="1">
    <location>
        <begin position="6"/>
        <end position="26"/>
    </location>
</feature>
<keyword evidence="1" id="KW-0472">Membrane</keyword>
<dbReference type="EMBL" id="MZGX01000025">
    <property type="protein sequence ID" value="OPX42756.1"/>
    <property type="molecule type" value="Genomic_DNA"/>
</dbReference>
<dbReference type="RefSeq" id="WP_117387078.1">
    <property type="nucleotide sequence ID" value="NZ_MZGX01000025.1"/>
</dbReference>
<dbReference type="Proteomes" id="UP000191554">
    <property type="component" value="Unassembled WGS sequence"/>
</dbReference>
<reference evidence="2 3" key="1">
    <citation type="submission" date="2017-03" db="EMBL/GenBank/DDBJ databases">
        <title>Genome sequence of Clostridium hungatei DSM 14427.</title>
        <authorList>
            <person name="Poehlein A."/>
            <person name="Daniel R."/>
        </authorList>
    </citation>
    <scope>NUCLEOTIDE SEQUENCE [LARGE SCALE GENOMIC DNA]</scope>
    <source>
        <strain evidence="2 3">DSM 14427</strain>
    </source>
</reference>
<comment type="caution">
    <text evidence="2">The sequence shown here is derived from an EMBL/GenBank/DDBJ whole genome shotgun (WGS) entry which is preliminary data.</text>
</comment>